<dbReference type="Gene3D" id="3.40.50.720">
    <property type="entry name" value="NAD(P)-binding Rossmann-like Domain"/>
    <property type="match status" value="1"/>
</dbReference>
<dbReference type="InterPro" id="IPR036291">
    <property type="entry name" value="NAD(P)-bd_dom_sf"/>
</dbReference>
<organism evidence="2 3">
    <name type="scientific">Saxophila tyrrhenica</name>
    <dbReference type="NCBI Taxonomy" id="1690608"/>
    <lineage>
        <taxon>Eukaryota</taxon>
        <taxon>Fungi</taxon>
        <taxon>Dikarya</taxon>
        <taxon>Ascomycota</taxon>
        <taxon>Pezizomycotina</taxon>
        <taxon>Dothideomycetes</taxon>
        <taxon>Dothideomycetidae</taxon>
        <taxon>Mycosphaerellales</taxon>
        <taxon>Extremaceae</taxon>
        <taxon>Saxophila</taxon>
    </lineage>
</organism>
<feature type="region of interest" description="Disordered" evidence="1">
    <location>
        <begin position="232"/>
        <end position="254"/>
    </location>
</feature>
<dbReference type="InterPro" id="IPR052184">
    <property type="entry name" value="SDR_enzymes"/>
</dbReference>
<keyword evidence="3" id="KW-1185">Reference proteome</keyword>
<evidence type="ECO:0000256" key="1">
    <source>
        <dbReference type="SAM" id="MobiDB-lite"/>
    </source>
</evidence>
<dbReference type="InterPro" id="IPR002347">
    <property type="entry name" value="SDR_fam"/>
</dbReference>
<comment type="caution">
    <text evidence="2">The sequence shown here is derived from an EMBL/GenBank/DDBJ whole genome shotgun (WGS) entry which is preliminary data.</text>
</comment>
<gene>
    <name evidence="2" type="ORF">LTR77_003261</name>
</gene>
<evidence type="ECO:0000313" key="2">
    <source>
        <dbReference type="EMBL" id="KAK5173139.1"/>
    </source>
</evidence>
<dbReference type="PANTHER" id="PTHR45458:SF2">
    <property type="entry name" value="OXIDOREDUCTASE, SHORT CHAIN DEHYDROGENASE_REDUCTASE FAMILY SUPERFAMILY (AFU_ORTHOLOGUE AFUA_3G13450)"/>
    <property type="match status" value="1"/>
</dbReference>
<dbReference type="EMBL" id="JAVRRT010000004">
    <property type="protein sequence ID" value="KAK5173139.1"/>
    <property type="molecule type" value="Genomic_DNA"/>
</dbReference>
<sequence>MPNVLVVGASRGLGFEVAKTYSQKDYQVFATTRSPPPSVDDKNINWVQGVDIGTKEGGETIVAGLKGQQLDIVVVTAGYFPKESLDEPDFDQELQTYKTCAIGPVFVVHALYKAKLLQSGTKVILVSSEAGSIGLRHESEGGGLYAHHGSKAALNMAGKLLSLDLKEAGVAVAMVHPGFMRTDMTKNVGFDKFWDAGGAVTPDVAAKSMVEWADTFDISHTGEYWAPRGPGDIGTAEQMLGPKDKLPTPLQLPW</sequence>
<accession>A0AAV9PHB7</accession>
<dbReference type="PANTHER" id="PTHR45458">
    <property type="entry name" value="SHORT-CHAIN DEHYDROGENASE/REDUCTASE SDR"/>
    <property type="match status" value="1"/>
</dbReference>
<protein>
    <recommendedName>
        <fullName evidence="4">Oxidoreductase</fullName>
    </recommendedName>
</protein>
<evidence type="ECO:0008006" key="4">
    <source>
        <dbReference type="Google" id="ProtNLM"/>
    </source>
</evidence>
<dbReference type="PRINTS" id="PR00081">
    <property type="entry name" value="GDHRDH"/>
</dbReference>
<dbReference type="RefSeq" id="XP_064661857.1">
    <property type="nucleotide sequence ID" value="XM_064800518.1"/>
</dbReference>
<name>A0AAV9PHB7_9PEZI</name>
<dbReference type="GeneID" id="89924608"/>
<dbReference type="Pfam" id="PF00106">
    <property type="entry name" value="adh_short"/>
    <property type="match status" value="1"/>
</dbReference>
<dbReference type="SUPFAM" id="SSF51735">
    <property type="entry name" value="NAD(P)-binding Rossmann-fold domains"/>
    <property type="match status" value="1"/>
</dbReference>
<evidence type="ECO:0000313" key="3">
    <source>
        <dbReference type="Proteomes" id="UP001337655"/>
    </source>
</evidence>
<reference evidence="2 3" key="1">
    <citation type="submission" date="2023-08" db="EMBL/GenBank/DDBJ databases">
        <title>Black Yeasts Isolated from many extreme environments.</title>
        <authorList>
            <person name="Coleine C."/>
            <person name="Stajich J.E."/>
            <person name="Selbmann L."/>
        </authorList>
    </citation>
    <scope>NUCLEOTIDE SEQUENCE [LARGE SCALE GENOMIC DNA]</scope>
    <source>
        <strain evidence="2 3">CCFEE 5935</strain>
    </source>
</reference>
<dbReference type="AlphaFoldDB" id="A0AAV9PHB7"/>
<proteinExistence type="predicted"/>
<dbReference type="Proteomes" id="UP001337655">
    <property type="component" value="Unassembled WGS sequence"/>
</dbReference>
<dbReference type="GO" id="GO:0016616">
    <property type="term" value="F:oxidoreductase activity, acting on the CH-OH group of donors, NAD or NADP as acceptor"/>
    <property type="evidence" value="ECO:0007669"/>
    <property type="project" value="TreeGrafter"/>
</dbReference>